<reference evidence="2" key="1">
    <citation type="journal article" date="2019" name="Int. J. Syst. Evol. Microbiol.">
        <title>The Global Catalogue of Microorganisms (GCM) 10K type strain sequencing project: providing services to taxonomists for standard genome sequencing and annotation.</title>
        <authorList>
            <consortium name="The Broad Institute Genomics Platform"/>
            <consortium name="The Broad Institute Genome Sequencing Center for Infectious Disease"/>
            <person name="Wu L."/>
            <person name="Ma J."/>
        </authorList>
    </citation>
    <scope>NUCLEOTIDE SEQUENCE [LARGE SCALE GENOMIC DNA]</scope>
    <source>
        <strain evidence="2">CGMCC 1.16275</strain>
    </source>
</reference>
<accession>A0ABW4I717</accession>
<dbReference type="PANTHER" id="PTHR11941:SF54">
    <property type="entry name" value="ENOYL-COA HYDRATASE, MITOCHONDRIAL"/>
    <property type="match status" value="1"/>
</dbReference>
<proteinExistence type="predicted"/>
<comment type="caution">
    <text evidence="1">The sequence shown here is derived from an EMBL/GenBank/DDBJ whole genome shotgun (WGS) entry which is preliminary data.</text>
</comment>
<organism evidence="1 2">
    <name type="scientific">Sphingomonas tabacisoli</name>
    <dbReference type="NCBI Taxonomy" id="2249466"/>
    <lineage>
        <taxon>Bacteria</taxon>
        <taxon>Pseudomonadati</taxon>
        <taxon>Pseudomonadota</taxon>
        <taxon>Alphaproteobacteria</taxon>
        <taxon>Sphingomonadales</taxon>
        <taxon>Sphingomonadaceae</taxon>
        <taxon>Sphingomonas</taxon>
    </lineage>
</organism>
<evidence type="ECO:0000313" key="1">
    <source>
        <dbReference type="EMBL" id="MFD1613291.1"/>
    </source>
</evidence>
<sequence length="325" mass="34434">MIFALDPFDESYSPLSGNPLQLIDLPGDEAPAAPIRIGVDREGLLPPCDVELFDALVTTSAAAPAPWVSVSAGRLESALKRVSANIRRAPVAASILARLLRLGVGLSFDAALAMESFAYSTLLGGTEFKCWLAERPASQPAPISLAPVRYSRTGDDVILTLSAPETRNAMTAAMRDALYESLFNALHDPTQPRVELRGEGRSFSVGGDLQEFGSATDLATAHIIRMQRSAALLIHALGDRASVRLHGACIGSGIEIAAAATRRVAERDFYMQLPELGMGLIPGAGGTITLPRAIGRQRTFWAAAGGFRIPVDTALAWGLLHAAEP</sequence>
<dbReference type="CDD" id="cd06558">
    <property type="entry name" value="crotonase-like"/>
    <property type="match status" value="1"/>
</dbReference>
<dbReference type="InterPro" id="IPR029045">
    <property type="entry name" value="ClpP/crotonase-like_dom_sf"/>
</dbReference>
<protein>
    <submittedName>
        <fullName evidence="1">Enoyl-CoA hydratase/isomerase family protein</fullName>
    </submittedName>
</protein>
<dbReference type="Gene3D" id="3.90.226.10">
    <property type="entry name" value="2-enoyl-CoA Hydratase, Chain A, domain 1"/>
    <property type="match status" value="1"/>
</dbReference>
<dbReference type="InterPro" id="IPR001753">
    <property type="entry name" value="Enoyl-CoA_hydra/iso"/>
</dbReference>
<dbReference type="Proteomes" id="UP001597115">
    <property type="component" value="Unassembled WGS sequence"/>
</dbReference>
<dbReference type="SUPFAM" id="SSF52096">
    <property type="entry name" value="ClpP/crotonase"/>
    <property type="match status" value="1"/>
</dbReference>
<dbReference type="PANTHER" id="PTHR11941">
    <property type="entry name" value="ENOYL-COA HYDRATASE-RELATED"/>
    <property type="match status" value="1"/>
</dbReference>
<gene>
    <name evidence="1" type="ORF">ACFSCW_15905</name>
</gene>
<name>A0ABW4I717_9SPHN</name>
<dbReference type="RefSeq" id="WP_380891239.1">
    <property type="nucleotide sequence ID" value="NZ_JBHUDY010000002.1"/>
</dbReference>
<evidence type="ECO:0000313" key="2">
    <source>
        <dbReference type="Proteomes" id="UP001597115"/>
    </source>
</evidence>
<keyword evidence="2" id="KW-1185">Reference proteome</keyword>
<dbReference type="EMBL" id="JBHUDY010000002">
    <property type="protein sequence ID" value="MFD1613291.1"/>
    <property type="molecule type" value="Genomic_DNA"/>
</dbReference>
<dbReference type="Pfam" id="PF00378">
    <property type="entry name" value="ECH_1"/>
    <property type="match status" value="1"/>
</dbReference>